<dbReference type="GO" id="GO:0006508">
    <property type="term" value="P:proteolysis"/>
    <property type="evidence" value="ECO:0007669"/>
    <property type="project" value="InterPro"/>
</dbReference>
<evidence type="ECO:0000313" key="4">
    <source>
        <dbReference type="Proteomes" id="UP000076925"/>
    </source>
</evidence>
<accession>A0A139X2N7</accession>
<evidence type="ECO:0000256" key="1">
    <source>
        <dbReference type="PROSITE-ProRule" id="PRU01379"/>
    </source>
</evidence>
<dbReference type="Pfam" id="PF00246">
    <property type="entry name" value="Peptidase_M14"/>
    <property type="match status" value="1"/>
</dbReference>
<dbReference type="InterPro" id="IPR000834">
    <property type="entry name" value="Peptidase_M14"/>
</dbReference>
<dbReference type="RefSeq" id="WP_017743642.1">
    <property type="nucleotide sequence ID" value="NZ_KQ976354.1"/>
</dbReference>
<reference evidence="3 4" key="1">
    <citation type="journal article" date="2013" name="Genome Biol. Evol.">
        <title>Genomes of Stigonematalean cyanobacteria (subsection V) and the evolution of oxygenic photosynthesis from prokaryotes to plastids.</title>
        <authorList>
            <person name="Dagan T."/>
            <person name="Roettger M."/>
            <person name="Stucken K."/>
            <person name="Landan G."/>
            <person name="Koch R."/>
            <person name="Major P."/>
            <person name="Gould S.B."/>
            <person name="Goremykin V.V."/>
            <person name="Rippka R."/>
            <person name="Tandeau de Marsac N."/>
            <person name="Gugger M."/>
            <person name="Lockhart P.J."/>
            <person name="Allen J.F."/>
            <person name="Brune I."/>
            <person name="Maus I."/>
            <person name="Puhler A."/>
            <person name="Martin W.F."/>
        </authorList>
    </citation>
    <scope>NUCLEOTIDE SEQUENCE [LARGE SCALE GENOMIC DNA]</scope>
    <source>
        <strain evidence="3 4">PCC 7110</strain>
    </source>
</reference>
<dbReference type="GO" id="GO:0004181">
    <property type="term" value="F:metallocarboxypeptidase activity"/>
    <property type="evidence" value="ECO:0007669"/>
    <property type="project" value="InterPro"/>
</dbReference>
<evidence type="ECO:0000313" key="3">
    <source>
        <dbReference type="EMBL" id="KYC38971.1"/>
    </source>
</evidence>
<gene>
    <name evidence="3" type="ORF">WA1_33795</name>
</gene>
<evidence type="ECO:0000259" key="2">
    <source>
        <dbReference type="PROSITE" id="PS52035"/>
    </source>
</evidence>
<dbReference type="GO" id="GO:0008270">
    <property type="term" value="F:zinc ion binding"/>
    <property type="evidence" value="ECO:0007669"/>
    <property type="project" value="InterPro"/>
</dbReference>
<organism evidence="3 4">
    <name type="scientific">Scytonema hofmannii PCC 7110</name>
    <dbReference type="NCBI Taxonomy" id="128403"/>
    <lineage>
        <taxon>Bacteria</taxon>
        <taxon>Bacillati</taxon>
        <taxon>Cyanobacteriota</taxon>
        <taxon>Cyanophyceae</taxon>
        <taxon>Nostocales</taxon>
        <taxon>Scytonemataceae</taxon>
        <taxon>Scytonema</taxon>
    </lineage>
</organism>
<keyword evidence="4" id="KW-1185">Reference proteome</keyword>
<sequence length="354" mass="40610">MAQKRGVKHSTRLPYQWRQEYQQAGAGPYPTSEPEVRAIVQFITTHPNITGALTFHTFSGVLIRAYSYQSDEELSVKDLRTYKHIGKKGTELTDYPAISAFHEFRYDPKGFISGTFHDWVYEHLGIFGWTVEIWSPQRQAGITQYKYIEWNQEHPLEDDLKLLRWSDEKLAGKGYIDWYPFDHPQLGQVELGGWDIMYAWSNPPPEFLEKEISRFPDWLVWHLLISPCLEIYEASVHNLGNGTYRVRLVIHNTGWLPTYVTEKALEKKLVQGCICEIELPTGATLEVGQPREDLGQLEGRAYKPSSSPIRRVADSTSDRGKVEWVVQSIQGGTVKLSARHERAGFVSTEVTLPL</sequence>
<name>A0A139X2N7_9CYAN</name>
<dbReference type="PROSITE" id="PS52035">
    <property type="entry name" value="PEPTIDASE_M14"/>
    <property type="match status" value="1"/>
</dbReference>
<comment type="similarity">
    <text evidence="1">Belongs to the peptidase M14 family.</text>
</comment>
<comment type="caution">
    <text evidence="3">The sequence shown here is derived from an EMBL/GenBank/DDBJ whole genome shotgun (WGS) entry which is preliminary data.</text>
</comment>
<dbReference type="Gene3D" id="3.40.630.10">
    <property type="entry name" value="Zn peptidases"/>
    <property type="match status" value="1"/>
</dbReference>
<dbReference type="EMBL" id="ANNX02000036">
    <property type="protein sequence ID" value="KYC38971.1"/>
    <property type="molecule type" value="Genomic_DNA"/>
</dbReference>
<dbReference type="Proteomes" id="UP000076925">
    <property type="component" value="Unassembled WGS sequence"/>
</dbReference>
<feature type="active site" description="Proton donor/acceptor" evidence="1">
    <location>
        <position position="132"/>
    </location>
</feature>
<proteinExistence type="inferred from homology"/>
<protein>
    <recommendedName>
        <fullName evidence="2">Peptidase M14 domain-containing protein</fullName>
    </recommendedName>
</protein>
<dbReference type="SUPFAM" id="SSF53187">
    <property type="entry name" value="Zn-dependent exopeptidases"/>
    <property type="match status" value="1"/>
</dbReference>
<feature type="domain" description="Peptidase M14" evidence="2">
    <location>
        <begin position="1"/>
        <end position="152"/>
    </location>
</feature>
<dbReference type="STRING" id="128403.WA1_33795"/>
<dbReference type="AlphaFoldDB" id="A0A139X2N7"/>